<dbReference type="GO" id="GO:0004834">
    <property type="term" value="F:tryptophan synthase activity"/>
    <property type="evidence" value="ECO:0007669"/>
    <property type="project" value="UniProtKB-UniRule"/>
</dbReference>
<name>A0A4V3FG52_9BACT</name>
<dbReference type="InterPro" id="IPR013785">
    <property type="entry name" value="Aldolase_TIM"/>
</dbReference>
<keyword evidence="5 9" id="KW-0822">Tryptophan biosynthesis</keyword>
<dbReference type="SUPFAM" id="SSF51366">
    <property type="entry name" value="Ribulose-phoshate binding barrel"/>
    <property type="match status" value="1"/>
</dbReference>
<keyword evidence="6 9" id="KW-0057">Aromatic amino acid biosynthesis</keyword>
<evidence type="ECO:0000256" key="5">
    <source>
        <dbReference type="ARBA" id="ARBA00022822"/>
    </source>
</evidence>
<evidence type="ECO:0000256" key="7">
    <source>
        <dbReference type="ARBA" id="ARBA00023239"/>
    </source>
</evidence>
<dbReference type="HAMAP" id="MF_00131">
    <property type="entry name" value="Trp_synth_alpha"/>
    <property type="match status" value="1"/>
</dbReference>
<dbReference type="PROSITE" id="PS00167">
    <property type="entry name" value="TRP_SYNTHASE_ALPHA"/>
    <property type="match status" value="1"/>
</dbReference>
<dbReference type="InterPro" id="IPR002028">
    <property type="entry name" value="Trp_synthase_suA"/>
</dbReference>
<comment type="pathway">
    <text evidence="2 9">Amino-acid biosynthesis; L-tryptophan biosynthesis; L-tryptophan from chorismate: step 5/5.</text>
</comment>
<dbReference type="Pfam" id="PF00290">
    <property type="entry name" value="Trp_syntA"/>
    <property type="match status" value="1"/>
</dbReference>
<dbReference type="UniPathway" id="UPA00035">
    <property type="reaction ID" value="UER00044"/>
</dbReference>
<gene>
    <name evidence="9" type="primary">trpA</name>
    <name evidence="11" type="ORF">EI77_01752</name>
</gene>
<evidence type="ECO:0000256" key="10">
    <source>
        <dbReference type="RuleBase" id="RU003662"/>
    </source>
</evidence>
<comment type="similarity">
    <text evidence="9 10">Belongs to the TrpA family.</text>
</comment>
<accession>A0A4V3FG52</accession>
<organism evidence="11 12">
    <name type="scientific">Prosthecobacter fusiformis</name>
    <dbReference type="NCBI Taxonomy" id="48464"/>
    <lineage>
        <taxon>Bacteria</taxon>
        <taxon>Pseudomonadati</taxon>
        <taxon>Verrucomicrobiota</taxon>
        <taxon>Verrucomicrobiia</taxon>
        <taxon>Verrucomicrobiales</taxon>
        <taxon>Verrucomicrobiaceae</taxon>
        <taxon>Prosthecobacter</taxon>
    </lineage>
</organism>
<dbReference type="Gene3D" id="3.20.20.70">
    <property type="entry name" value="Aldolase class I"/>
    <property type="match status" value="1"/>
</dbReference>
<evidence type="ECO:0000256" key="6">
    <source>
        <dbReference type="ARBA" id="ARBA00023141"/>
    </source>
</evidence>
<dbReference type="PANTHER" id="PTHR43406:SF1">
    <property type="entry name" value="TRYPTOPHAN SYNTHASE ALPHA CHAIN, CHLOROPLASTIC"/>
    <property type="match status" value="1"/>
</dbReference>
<comment type="subunit">
    <text evidence="3 9">Tetramer of two alpha and two beta chains.</text>
</comment>
<feature type="active site" description="Proton acceptor" evidence="9">
    <location>
        <position position="98"/>
    </location>
</feature>
<evidence type="ECO:0000256" key="9">
    <source>
        <dbReference type="HAMAP-Rule" id="MF_00131"/>
    </source>
</evidence>
<feature type="active site" description="Proton acceptor" evidence="9">
    <location>
        <position position="109"/>
    </location>
</feature>
<dbReference type="EC" id="4.2.1.20" evidence="9"/>
<protein>
    <recommendedName>
        <fullName evidence="9">Tryptophan synthase alpha chain</fullName>
        <ecNumber evidence="9">4.2.1.20</ecNumber>
    </recommendedName>
</protein>
<comment type="caution">
    <text evidence="11">The sequence shown here is derived from an EMBL/GenBank/DDBJ whole genome shotgun (WGS) entry which is preliminary data.</text>
</comment>
<dbReference type="InterPro" id="IPR018204">
    <property type="entry name" value="Trp_synthase_alpha_AS"/>
</dbReference>
<proteinExistence type="inferred from homology"/>
<keyword evidence="4 9" id="KW-0028">Amino-acid biosynthesis</keyword>
<evidence type="ECO:0000256" key="4">
    <source>
        <dbReference type="ARBA" id="ARBA00022605"/>
    </source>
</evidence>
<dbReference type="Proteomes" id="UP000295662">
    <property type="component" value="Unassembled WGS sequence"/>
</dbReference>
<dbReference type="EMBL" id="SOCA01000002">
    <property type="protein sequence ID" value="TDU73283.1"/>
    <property type="molecule type" value="Genomic_DNA"/>
</dbReference>
<evidence type="ECO:0000313" key="11">
    <source>
        <dbReference type="EMBL" id="TDU73283.1"/>
    </source>
</evidence>
<sequence length="316" mass="33896">MRRVKTDTEPRQMRPGVARIQLFVSAEVKPSSCTDERDALNTQPSMSAPTNRIDRHFAELRTSGKRAFVAYICAGDPTLDITVDIVLALERAGVDIVELGVPFSDPLADGVVNQMAADRALKAGATFPKVLEMVRKLRTQSQIPLVFFTYLNPVYTYGYERFHIDAAAAGVDGVLVLDLPPEEALQNAELKPTAELRHIQLIAPTSPRERIDLIAKNAEGFVYYVSRLGVTGAQVEIASGIAEQVALIKESTDVPVCVGFGVSNPEQAAKVASMADGVVVGSAIVKLIEKNGAAADLADQVEAFVKPLVAAVKALA</sequence>
<dbReference type="NCBIfam" id="TIGR00262">
    <property type="entry name" value="trpA"/>
    <property type="match status" value="1"/>
</dbReference>
<evidence type="ECO:0000313" key="12">
    <source>
        <dbReference type="Proteomes" id="UP000295662"/>
    </source>
</evidence>
<dbReference type="AlphaFoldDB" id="A0A4V3FG52"/>
<evidence type="ECO:0000256" key="1">
    <source>
        <dbReference type="ARBA" id="ARBA00003365"/>
    </source>
</evidence>
<evidence type="ECO:0000256" key="3">
    <source>
        <dbReference type="ARBA" id="ARBA00011270"/>
    </source>
</evidence>
<keyword evidence="12" id="KW-1185">Reference proteome</keyword>
<keyword evidence="7 9" id="KW-0456">Lyase</keyword>
<dbReference type="PANTHER" id="PTHR43406">
    <property type="entry name" value="TRYPTOPHAN SYNTHASE, ALPHA CHAIN"/>
    <property type="match status" value="1"/>
</dbReference>
<reference evidence="11 12" key="1">
    <citation type="submission" date="2019-03" db="EMBL/GenBank/DDBJ databases">
        <title>Genomic Encyclopedia of Archaeal and Bacterial Type Strains, Phase II (KMG-II): from individual species to whole genera.</title>
        <authorList>
            <person name="Goeker M."/>
        </authorList>
    </citation>
    <scope>NUCLEOTIDE SEQUENCE [LARGE SCALE GENOMIC DNA]</scope>
    <source>
        <strain evidence="11 12">ATCC 25309</strain>
    </source>
</reference>
<evidence type="ECO:0000256" key="2">
    <source>
        <dbReference type="ARBA" id="ARBA00004733"/>
    </source>
</evidence>
<evidence type="ECO:0000256" key="8">
    <source>
        <dbReference type="ARBA" id="ARBA00049047"/>
    </source>
</evidence>
<dbReference type="GO" id="GO:0005829">
    <property type="term" value="C:cytosol"/>
    <property type="evidence" value="ECO:0007669"/>
    <property type="project" value="TreeGrafter"/>
</dbReference>
<dbReference type="FunFam" id="3.20.20.70:FF:000037">
    <property type="entry name" value="Tryptophan synthase alpha chain"/>
    <property type="match status" value="1"/>
</dbReference>
<dbReference type="InterPro" id="IPR011060">
    <property type="entry name" value="RibuloseP-bd_barrel"/>
</dbReference>
<dbReference type="CDD" id="cd04724">
    <property type="entry name" value="Tryptophan_synthase_alpha"/>
    <property type="match status" value="1"/>
</dbReference>
<comment type="catalytic activity">
    <reaction evidence="8 9">
        <text>(1S,2R)-1-C-(indol-3-yl)glycerol 3-phosphate + L-serine = D-glyceraldehyde 3-phosphate + L-tryptophan + H2O</text>
        <dbReference type="Rhea" id="RHEA:10532"/>
        <dbReference type="ChEBI" id="CHEBI:15377"/>
        <dbReference type="ChEBI" id="CHEBI:33384"/>
        <dbReference type="ChEBI" id="CHEBI:57912"/>
        <dbReference type="ChEBI" id="CHEBI:58866"/>
        <dbReference type="ChEBI" id="CHEBI:59776"/>
        <dbReference type="EC" id="4.2.1.20"/>
    </reaction>
</comment>
<comment type="function">
    <text evidence="1 9">The alpha subunit is responsible for the aldol cleavage of indoleglycerol phosphate to indole and glyceraldehyde 3-phosphate.</text>
</comment>